<keyword evidence="4" id="KW-1185">Reference proteome</keyword>
<dbReference type="PANTHER" id="PTHR31614">
    <property type="entry name" value="PROTEIN DOWNSTREAM OF FLC-RELATED"/>
    <property type="match status" value="1"/>
</dbReference>
<gene>
    <name evidence="5" type="primary">LOC115738950</name>
</gene>
<feature type="chain" id="PRO_5034555025" evidence="3">
    <location>
        <begin position="23"/>
        <end position="163"/>
    </location>
</feature>
<dbReference type="PANTHER" id="PTHR31614:SF5">
    <property type="entry name" value="ALLERGEN-LIKE PROTEIN BRSN20"/>
    <property type="match status" value="1"/>
</dbReference>
<keyword evidence="3" id="KW-0732">Signal</keyword>
<evidence type="ECO:0000313" key="4">
    <source>
        <dbReference type="Proteomes" id="UP000827889"/>
    </source>
</evidence>
<feature type="signal peptide" evidence="3">
    <location>
        <begin position="1"/>
        <end position="22"/>
    </location>
</feature>
<organism evidence="4 5">
    <name type="scientific">Rhodamnia argentea</name>
    <dbReference type="NCBI Taxonomy" id="178133"/>
    <lineage>
        <taxon>Eukaryota</taxon>
        <taxon>Viridiplantae</taxon>
        <taxon>Streptophyta</taxon>
        <taxon>Embryophyta</taxon>
        <taxon>Tracheophyta</taxon>
        <taxon>Spermatophyta</taxon>
        <taxon>Magnoliopsida</taxon>
        <taxon>eudicotyledons</taxon>
        <taxon>Gunneridae</taxon>
        <taxon>Pentapetalae</taxon>
        <taxon>rosids</taxon>
        <taxon>malvids</taxon>
        <taxon>Myrtales</taxon>
        <taxon>Myrtaceae</taxon>
        <taxon>Myrtoideae</taxon>
        <taxon>Myrteae</taxon>
        <taxon>Australasian group</taxon>
        <taxon>Rhodamnia</taxon>
    </lineage>
</organism>
<dbReference type="Proteomes" id="UP000827889">
    <property type="component" value="Chromosome 1"/>
</dbReference>
<proteinExistence type="inferred from homology"/>
<reference evidence="4" key="1">
    <citation type="submission" date="2025-05" db="UniProtKB">
        <authorList>
            <consortium name="RefSeq"/>
        </authorList>
    </citation>
    <scope>NUCLEOTIDE SEQUENCE [LARGE SCALE GENOMIC DNA]</scope>
</reference>
<dbReference type="InterPro" id="IPR006041">
    <property type="entry name" value="Pollen_Ole_e1_allergen"/>
</dbReference>
<dbReference type="Pfam" id="PF01190">
    <property type="entry name" value="Pollen_Ole_e_1"/>
    <property type="match status" value="1"/>
</dbReference>
<dbReference type="GeneID" id="115738950"/>
<dbReference type="AlphaFoldDB" id="A0A8B8NYK8"/>
<reference evidence="5" key="2">
    <citation type="submission" date="2025-08" db="UniProtKB">
        <authorList>
            <consortium name="RefSeq"/>
        </authorList>
    </citation>
    <scope>IDENTIFICATION</scope>
    <source>
        <tissue evidence="5">Leaf</tissue>
    </source>
</reference>
<name>A0A8B8NYK8_9MYRT</name>
<dbReference type="OrthoDB" id="1896520at2759"/>
<protein>
    <submittedName>
        <fullName evidence="5">Protein DOWNSTREAM OF FLC-like</fullName>
    </submittedName>
</protein>
<dbReference type="KEGG" id="rarg:115738950"/>
<evidence type="ECO:0000256" key="3">
    <source>
        <dbReference type="SAM" id="SignalP"/>
    </source>
</evidence>
<evidence type="ECO:0000256" key="2">
    <source>
        <dbReference type="ARBA" id="ARBA00023157"/>
    </source>
</evidence>
<keyword evidence="2" id="KW-1015">Disulfide bond</keyword>
<dbReference type="RefSeq" id="XP_030527626.1">
    <property type="nucleotide sequence ID" value="XM_030671766.2"/>
</dbReference>
<comment type="similarity">
    <text evidence="1">Belongs to the Ole e I family.</text>
</comment>
<evidence type="ECO:0000313" key="5">
    <source>
        <dbReference type="RefSeq" id="XP_030527626.1"/>
    </source>
</evidence>
<evidence type="ECO:0000256" key="1">
    <source>
        <dbReference type="ARBA" id="ARBA00010049"/>
    </source>
</evidence>
<sequence>MGRSMLVLLLGVCVMLPCLVSASYTQRRPFYIQGKAYCDTCRFGFETPASTPIEGAIVRVQCMDSTGTHLAYSVDTETDADGKWEITVEDDHDDQLCNAVLVSSPKPGCQTVDAGRGKATLILTRSNGAISSRHYANSMGCLKDEPLAECAELRARYQLDSDE</sequence>
<accession>A0A8B8NYK8</accession>